<dbReference type="GO" id="GO:0003677">
    <property type="term" value="F:DNA binding"/>
    <property type="evidence" value="ECO:0007669"/>
    <property type="project" value="InterPro"/>
</dbReference>
<sequence>MNKVCGLDVHKRSLFACVLDEKGENFLEEKFGTLTSDLDKLRKALVEYGVERVAMESTNIYWMPVCHVLESDFELKLANPYFIKQLPGRKSDVEDAHWITTALQKELIKDCYVSRQRFVKDMPV</sequence>
<dbReference type="Pfam" id="PF01548">
    <property type="entry name" value="DEDD_Tnp_IS110"/>
    <property type="match status" value="1"/>
</dbReference>
<feature type="domain" description="Transposase IS110-like N-terminal" evidence="1">
    <location>
        <begin position="5"/>
        <end position="104"/>
    </location>
</feature>
<dbReference type="AlphaFoldDB" id="A0A5J4QHY6"/>
<reference evidence="2" key="1">
    <citation type="submission" date="2019-03" db="EMBL/GenBank/DDBJ databases">
        <title>Single cell metagenomics reveals metabolic interactions within the superorganism composed of flagellate Streblomastix strix and complex community of Bacteroidetes bacteria on its surface.</title>
        <authorList>
            <person name="Treitli S.C."/>
            <person name="Kolisko M."/>
            <person name="Husnik F."/>
            <person name="Keeling P."/>
            <person name="Hampl V."/>
        </authorList>
    </citation>
    <scope>NUCLEOTIDE SEQUENCE</scope>
    <source>
        <strain evidence="2">STM</strain>
    </source>
</reference>
<comment type="caution">
    <text evidence="2">The sequence shown here is derived from an EMBL/GenBank/DDBJ whole genome shotgun (WGS) entry which is preliminary data.</text>
</comment>
<dbReference type="InterPro" id="IPR002525">
    <property type="entry name" value="Transp_IS110-like_N"/>
</dbReference>
<protein>
    <recommendedName>
        <fullName evidence="1">Transposase IS110-like N-terminal domain-containing protein</fullName>
    </recommendedName>
</protein>
<dbReference type="EMBL" id="SNRY01003559">
    <property type="protein sequence ID" value="KAA6320531.1"/>
    <property type="molecule type" value="Genomic_DNA"/>
</dbReference>
<dbReference type="InterPro" id="IPR047650">
    <property type="entry name" value="Transpos_IS110"/>
</dbReference>
<proteinExistence type="predicted"/>
<dbReference type="GO" id="GO:0004803">
    <property type="term" value="F:transposase activity"/>
    <property type="evidence" value="ECO:0007669"/>
    <property type="project" value="InterPro"/>
</dbReference>
<gene>
    <name evidence="2" type="ORF">EZS27_029706</name>
</gene>
<accession>A0A5J4QHY6</accession>
<organism evidence="2">
    <name type="scientific">termite gut metagenome</name>
    <dbReference type="NCBI Taxonomy" id="433724"/>
    <lineage>
        <taxon>unclassified sequences</taxon>
        <taxon>metagenomes</taxon>
        <taxon>organismal metagenomes</taxon>
    </lineage>
</organism>
<dbReference type="PANTHER" id="PTHR33055">
    <property type="entry name" value="TRANSPOSASE FOR INSERTION SEQUENCE ELEMENT IS1111A"/>
    <property type="match status" value="1"/>
</dbReference>
<evidence type="ECO:0000313" key="2">
    <source>
        <dbReference type="EMBL" id="KAA6320531.1"/>
    </source>
</evidence>
<name>A0A5J4QHY6_9ZZZZ</name>
<evidence type="ECO:0000259" key="1">
    <source>
        <dbReference type="Pfam" id="PF01548"/>
    </source>
</evidence>
<dbReference type="GO" id="GO:0006313">
    <property type="term" value="P:DNA transposition"/>
    <property type="evidence" value="ECO:0007669"/>
    <property type="project" value="InterPro"/>
</dbReference>